<comment type="caution">
    <text evidence="1">The sequence shown here is derived from an EMBL/GenBank/DDBJ whole genome shotgun (WGS) entry which is preliminary data.</text>
</comment>
<protein>
    <submittedName>
        <fullName evidence="1">Uncharacterized protein</fullName>
    </submittedName>
</protein>
<sequence>MANAATSFFSSLYQDGPVDVEATRNLLDAIPENSRVSTLESHRLTRPSGSDGCRVPECFRARPHPYIGLSTSSTPGLDGLP</sequence>
<dbReference type="EMBL" id="MCGT01000036">
    <property type="protein sequence ID" value="ORX46759.1"/>
    <property type="molecule type" value="Genomic_DNA"/>
</dbReference>
<proteinExistence type="predicted"/>
<evidence type="ECO:0000313" key="2">
    <source>
        <dbReference type="Proteomes" id="UP000242146"/>
    </source>
</evidence>
<dbReference type="Proteomes" id="UP000242146">
    <property type="component" value="Unassembled WGS sequence"/>
</dbReference>
<organism evidence="1 2">
    <name type="scientific">Hesseltinella vesiculosa</name>
    <dbReference type="NCBI Taxonomy" id="101127"/>
    <lineage>
        <taxon>Eukaryota</taxon>
        <taxon>Fungi</taxon>
        <taxon>Fungi incertae sedis</taxon>
        <taxon>Mucoromycota</taxon>
        <taxon>Mucoromycotina</taxon>
        <taxon>Mucoromycetes</taxon>
        <taxon>Mucorales</taxon>
        <taxon>Cunninghamellaceae</taxon>
        <taxon>Hesseltinella</taxon>
    </lineage>
</organism>
<evidence type="ECO:0000313" key="1">
    <source>
        <dbReference type="EMBL" id="ORX46759.1"/>
    </source>
</evidence>
<dbReference type="AlphaFoldDB" id="A0A1X2G722"/>
<reference evidence="1 2" key="1">
    <citation type="submission" date="2016-07" db="EMBL/GenBank/DDBJ databases">
        <title>Pervasive Adenine N6-methylation of Active Genes in Fungi.</title>
        <authorList>
            <consortium name="DOE Joint Genome Institute"/>
            <person name="Mondo S.J."/>
            <person name="Dannebaum R.O."/>
            <person name="Kuo R.C."/>
            <person name="Labutti K."/>
            <person name="Haridas S."/>
            <person name="Kuo A."/>
            <person name="Salamov A."/>
            <person name="Ahrendt S.R."/>
            <person name="Lipzen A."/>
            <person name="Sullivan W."/>
            <person name="Andreopoulos W.B."/>
            <person name="Clum A."/>
            <person name="Lindquist E."/>
            <person name="Daum C."/>
            <person name="Ramamoorthy G.K."/>
            <person name="Gryganskyi A."/>
            <person name="Culley D."/>
            <person name="Magnuson J.K."/>
            <person name="James T.Y."/>
            <person name="O'Malley M.A."/>
            <person name="Stajich J.E."/>
            <person name="Spatafora J.W."/>
            <person name="Visel A."/>
            <person name="Grigoriev I.V."/>
        </authorList>
    </citation>
    <scope>NUCLEOTIDE SEQUENCE [LARGE SCALE GENOMIC DNA]</scope>
    <source>
        <strain evidence="1 2">NRRL 3301</strain>
    </source>
</reference>
<gene>
    <name evidence="1" type="ORF">DM01DRAFT_324328</name>
</gene>
<keyword evidence="2" id="KW-1185">Reference proteome</keyword>
<name>A0A1X2G722_9FUNG</name>
<accession>A0A1X2G722</accession>